<protein>
    <submittedName>
        <fullName evidence="5">Early nodulin-like protein</fullName>
    </submittedName>
</protein>
<dbReference type="GO" id="GO:0009055">
    <property type="term" value="F:electron transfer activity"/>
    <property type="evidence" value="ECO:0007669"/>
    <property type="project" value="InterPro"/>
</dbReference>
<comment type="caution">
    <text evidence="5">The sequence shown here is derived from an EMBL/GenBank/DDBJ whole genome shotgun (WGS) entry which is preliminary data.</text>
</comment>
<keyword evidence="6" id="KW-1185">Reference proteome</keyword>
<dbReference type="PANTHER" id="PTHR33021">
    <property type="entry name" value="BLUE COPPER PROTEIN"/>
    <property type="match status" value="1"/>
</dbReference>
<dbReference type="Gene3D" id="2.60.40.420">
    <property type="entry name" value="Cupredoxins - blue copper proteins"/>
    <property type="match status" value="1"/>
</dbReference>
<feature type="compositionally biased region" description="Low complexity" evidence="3">
    <location>
        <begin position="175"/>
        <end position="184"/>
    </location>
</feature>
<evidence type="ECO:0000313" key="6">
    <source>
        <dbReference type="Proteomes" id="UP000554482"/>
    </source>
</evidence>
<dbReference type="EMBL" id="JABWDY010039353">
    <property type="protein sequence ID" value="KAF5178986.1"/>
    <property type="molecule type" value="Genomic_DNA"/>
</dbReference>
<sequence>MEKQQKSCILILVFVILLHVACLSFSLGLQHRISWSIQPNKDFYTNWSSNHFFKIGDTLEFYNVLQVSRRDYDVCNGENTLQDFLNGPAVIPLNREGVYYFICNFSNYCLFGLKISITVHRHFSVTPPFLQPVPLSPASVQSPAPVSSGSLCPPAPVAVDSTQPPANINAPSNESGKSSSGSVVASSGWSWILCLMVFLVNY</sequence>
<dbReference type="InterPro" id="IPR003245">
    <property type="entry name" value="Phytocyanin_dom"/>
</dbReference>
<evidence type="ECO:0000259" key="4">
    <source>
        <dbReference type="PROSITE" id="PS51485"/>
    </source>
</evidence>
<reference evidence="5 6" key="1">
    <citation type="submission" date="2020-06" db="EMBL/GenBank/DDBJ databases">
        <title>Transcriptomic and genomic resources for Thalictrum thalictroides and T. hernandezii: Facilitating candidate gene discovery in an emerging model plant lineage.</title>
        <authorList>
            <person name="Arias T."/>
            <person name="Riano-Pachon D.M."/>
            <person name="Di Stilio V.S."/>
        </authorList>
    </citation>
    <scope>NUCLEOTIDE SEQUENCE [LARGE SCALE GENOMIC DNA]</scope>
    <source>
        <strain evidence="6">cv. WT478/WT964</strain>
        <tissue evidence="5">Leaves</tissue>
    </source>
</reference>
<accession>A0A7J6V1Y0</accession>
<feature type="domain" description="Phytocyanin" evidence="4">
    <location>
        <begin position="23"/>
        <end position="121"/>
    </location>
</feature>
<dbReference type="PANTHER" id="PTHR33021:SF288">
    <property type="entry name" value="OS03G0648500 PROTEIN"/>
    <property type="match status" value="1"/>
</dbReference>
<proteinExistence type="predicted"/>
<dbReference type="Proteomes" id="UP000554482">
    <property type="component" value="Unassembled WGS sequence"/>
</dbReference>
<dbReference type="SUPFAM" id="SSF49503">
    <property type="entry name" value="Cupredoxins"/>
    <property type="match status" value="1"/>
</dbReference>
<feature type="compositionally biased region" description="Polar residues" evidence="3">
    <location>
        <begin position="163"/>
        <end position="174"/>
    </location>
</feature>
<gene>
    <name evidence="5" type="ORF">FRX31_031432</name>
</gene>
<organism evidence="5 6">
    <name type="scientific">Thalictrum thalictroides</name>
    <name type="common">Rue-anemone</name>
    <name type="synonym">Anemone thalictroides</name>
    <dbReference type="NCBI Taxonomy" id="46969"/>
    <lineage>
        <taxon>Eukaryota</taxon>
        <taxon>Viridiplantae</taxon>
        <taxon>Streptophyta</taxon>
        <taxon>Embryophyta</taxon>
        <taxon>Tracheophyta</taxon>
        <taxon>Spermatophyta</taxon>
        <taxon>Magnoliopsida</taxon>
        <taxon>Ranunculales</taxon>
        <taxon>Ranunculaceae</taxon>
        <taxon>Thalictroideae</taxon>
        <taxon>Thalictrum</taxon>
    </lineage>
</organism>
<dbReference type="GO" id="GO:0005886">
    <property type="term" value="C:plasma membrane"/>
    <property type="evidence" value="ECO:0007669"/>
    <property type="project" value="TreeGrafter"/>
</dbReference>
<dbReference type="AlphaFoldDB" id="A0A7J6V1Y0"/>
<evidence type="ECO:0000256" key="3">
    <source>
        <dbReference type="SAM" id="MobiDB-lite"/>
    </source>
</evidence>
<evidence type="ECO:0000256" key="1">
    <source>
        <dbReference type="ARBA" id="ARBA00023157"/>
    </source>
</evidence>
<dbReference type="OrthoDB" id="2015260at2759"/>
<evidence type="ECO:0000256" key="2">
    <source>
        <dbReference type="ARBA" id="ARBA00023180"/>
    </source>
</evidence>
<dbReference type="PROSITE" id="PS51485">
    <property type="entry name" value="PHYTOCYANIN"/>
    <property type="match status" value="1"/>
</dbReference>
<dbReference type="Pfam" id="PF02298">
    <property type="entry name" value="Cu_bind_like"/>
    <property type="match status" value="1"/>
</dbReference>
<dbReference type="FunFam" id="2.60.40.420:FF:000034">
    <property type="entry name" value="Cupredoxin superfamily protein"/>
    <property type="match status" value="1"/>
</dbReference>
<keyword evidence="2" id="KW-0325">Glycoprotein</keyword>
<dbReference type="InterPro" id="IPR039391">
    <property type="entry name" value="Phytocyanin-like"/>
</dbReference>
<feature type="region of interest" description="Disordered" evidence="3">
    <location>
        <begin position="163"/>
        <end position="184"/>
    </location>
</feature>
<keyword evidence="1" id="KW-1015">Disulfide bond</keyword>
<dbReference type="InterPro" id="IPR008972">
    <property type="entry name" value="Cupredoxin"/>
</dbReference>
<evidence type="ECO:0000313" key="5">
    <source>
        <dbReference type="EMBL" id="KAF5178986.1"/>
    </source>
</evidence>
<name>A0A7J6V1Y0_THATH</name>